<feature type="compositionally biased region" description="Low complexity" evidence="1">
    <location>
        <begin position="474"/>
        <end position="483"/>
    </location>
</feature>
<dbReference type="RefSeq" id="XP_028487591.1">
    <property type="nucleotide sequence ID" value="XM_028625592.1"/>
</dbReference>
<gene>
    <name evidence="2" type="ORF">C8Q69DRAFT_155299</name>
</gene>
<feature type="region of interest" description="Disordered" evidence="1">
    <location>
        <begin position="1"/>
        <end position="26"/>
    </location>
</feature>
<dbReference type="EMBL" id="RCNU01000002">
    <property type="protein sequence ID" value="RWQ97946.1"/>
    <property type="molecule type" value="Genomic_DNA"/>
</dbReference>
<dbReference type="AlphaFoldDB" id="A0A443I1M5"/>
<feature type="compositionally biased region" description="Basic and acidic residues" evidence="1">
    <location>
        <begin position="94"/>
        <end position="105"/>
    </location>
</feature>
<dbReference type="GeneID" id="39594869"/>
<dbReference type="Proteomes" id="UP000283841">
    <property type="component" value="Unassembled WGS sequence"/>
</dbReference>
<evidence type="ECO:0000256" key="1">
    <source>
        <dbReference type="SAM" id="MobiDB-lite"/>
    </source>
</evidence>
<name>A0A443I1M5_BYSSP</name>
<evidence type="ECO:0000313" key="3">
    <source>
        <dbReference type="Proteomes" id="UP000283841"/>
    </source>
</evidence>
<feature type="compositionally biased region" description="Polar residues" evidence="1">
    <location>
        <begin position="66"/>
        <end position="87"/>
    </location>
</feature>
<feature type="compositionally biased region" description="Polar residues" evidence="1">
    <location>
        <begin position="436"/>
        <end position="448"/>
    </location>
</feature>
<feature type="compositionally biased region" description="Basic and acidic residues" evidence="1">
    <location>
        <begin position="252"/>
        <end position="268"/>
    </location>
</feature>
<feature type="region of interest" description="Disordered" evidence="1">
    <location>
        <begin position="421"/>
        <end position="507"/>
    </location>
</feature>
<evidence type="ECO:0008006" key="4">
    <source>
        <dbReference type="Google" id="ProtNLM"/>
    </source>
</evidence>
<proteinExistence type="predicted"/>
<evidence type="ECO:0000313" key="2">
    <source>
        <dbReference type="EMBL" id="RWQ97946.1"/>
    </source>
</evidence>
<sequence length="852" mass="95652">MSSAWGARPHWPPSPSVEDESESLAHELNGTATLAEKPGEEGVCVRGSIDQYPIILSMEMVQSTTAECNASDTSSVEAMSSNDSQGPATPPPTLKDEPVFHHADDSLLSSSSTVRPHSPFVKAPGTDRHGSPARTVIAEPGKKKRHNPVDDEVVSRQPGNLHVSTEVLEPSPEYALSPEVTVQRSLVNVQELERQALKQSSAWDSPDIVERRPPPKRNAPNMHRGQSDQVVYHKRRGAASARQSHDQGWSYHEPRSDRPKSEEFADLRHGHKLLPHPLNPDEPRRGSPLKYDYYSDTGIAHDMTQDSYDRRRKSTSAESHVSSNRRRSTVSENVRARSSSPESPGAYSAWDPSAYFESSPSRSTAVDASDSYDQSCPVKHQKPGAGYYSNVPLPASAPQSPLQRACVPRSYSQLAPHLQCLSSAASPPPSSRREIVTSSPKSVAQNTCVALAPIQEPSRSSSRRRRTVSFSPEPVQASSSSRVSRSRAPSKTRSSRQSSPCKELVVRRSSPEPGNLCLLPCPRSVPITGYQDWYTIRGLTHLDICPSCMKQMAKSKFRDFFIPSLPKPRGQMVRCSMSEPWARLAWLQTIKQGYSDLEILYQITRPSSGTKPCSGRTASIQSWYKVIEPETGSSLPRFNACQACVRNIRILMPAHRDSFKCSTLVQERICDLATDSPRFVQYIDLLDAAANECEYKRLPSPDMQAFVDYARRKTSFHHCRRDRLILSTWHYIPELPEFSICEDCYDDVVRPLAKADKPIARLVSRTMRLLPGYGPDLCREASCQLYSPRMRTRFREAVQNNDYSYLKLAALKRYQAELRFRERKAKLLADERKGYDCDTELRINAEEWKKWE</sequence>
<dbReference type="STRING" id="264951.A0A443I1M5"/>
<feature type="region of interest" description="Disordered" evidence="1">
    <location>
        <begin position="196"/>
        <end position="380"/>
    </location>
</feature>
<reference evidence="2 3" key="1">
    <citation type="journal article" date="2018" name="Front. Microbiol.">
        <title>Genomic and genetic insights into a cosmopolitan fungus, Paecilomyces variotii (Eurotiales).</title>
        <authorList>
            <person name="Urquhart A.S."/>
            <person name="Mondo S.J."/>
            <person name="Makela M.R."/>
            <person name="Hane J.K."/>
            <person name="Wiebenga A."/>
            <person name="He G."/>
            <person name="Mihaltcheva S."/>
            <person name="Pangilinan J."/>
            <person name="Lipzen A."/>
            <person name="Barry K."/>
            <person name="de Vries R.P."/>
            <person name="Grigoriev I.V."/>
            <person name="Idnurm A."/>
        </authorList>
    </citation>
    <scope>NUCLEOTIDE SEQUENCE [LARGE SCALE GENOMIC DNA]</scope>
    <source>
        <strain evidence="2 3">CBS 101075</strain>
    </source>
</reference>
<protein>
    <recommendedName>
        <fullName evidence="4">Ser arg-related nuclear matrix protein</fullName>
    </recommendedName>
</protein>
<feature type="compositionally biased region" description="Polar residues" evidence="1">
    <location>
        <begin position="330"/>
        <end position="342"/>
    </location>
</feature>
<feature type="compositionally biased region" description="Polar residues" evidence="1">
    <location>
        <begin position="356"/>
        <end position="374"/>
    </location>
</feature>
<feature type="compositionally biased region" description="Basic residues" evidence="1">
    <location>
        <begin position="484"/>
        <end position="494"/>
    </location>
</feature>
<organism evidence="2 3">
    <name type="scientific">Byssochlamys spectabilis</name>
    <name type="common">Paecilomyces variotii</name>
    <dbReference type="NCBI Taxonomy" id="264951"/>
    <lineage>
        <taxon>Eukaryota</taxon>
        <taxon>Fungi</taxon>
        <taxon>Dikarya</taxon>
        <taxon>Ascomycota</taxon>
        <taxon>Pezizomycotina</taxon>
        <taxon>Eurotiomycetes</taxon>
        <taxon>Eurotiomycetidae</taxon>
        <taxon>Eurotiales</taxon>
        <taxon>Thermoascaceae</taxon>
        <taxon>Paecilomyces</taxon>
    </lineage>
</organism>
<comment type="caution">
    <text evidence="2">The sequence shown here is derived from an EMBL/GenBank/DDBJ whole genome shotgun (WGS) entry which is preliminary data.</text>
</comment>
<dbReference type="VEuPathDB" id="FungiDB:C8Q69DRAFT_155299"/>
<accession>A0A443I1M5</accession>
<keyword evidence="3" id="KW-1185">Reference proteome</keyword>
<feature type="region of interest" description="Disordered" evidence="1">
    <location>
        <begin position="66"/>
        <end position="172"/>
    </location>
</feature>